<dbReference type="PANTHER" id="PTHR43132:SF2">
    <property type="entry name" value="ARSENICAL RESISTANCE OPERON REPRESSOR ARSR-RELATED"/>
    <property type="match status" value="1"/>
</dbReference>
<comment type="caution">
    <text evidence="6">The sequence shown here is derived from an EMBL/GenBank/DDBJ whole genome shotgun (WGS) entry which is preliminary data.</text>
</comment>
<dbReference type="PANTHER" id="PTHR43132">
    <property type="entry name" value="ARSENICAL RESISTANCE OPERON REPRESSOR ARSR-RELATED"/>
    <property type="match status" value="1"/>
</dbReference>
<dbReference type="SUPFAM" id="SSF46785">
    <property type="entry name" value="Winged helix' DNA-binding domain"/>
    <property type="match status" value="1"/>
</dbReference>
<dbReference type="NCBIfam" id="NF033788">
    <property type="entry name" value="HTH_metalloreg"/>
    <property type="match status" value="1"/>
</dbReference>
<feature type="compositionally biased region" description="Polar residues" evidence="4">
    <location>
        <begin position="1"/>
        <end position="10"/>
    </location>
</feature>
<dbReference type="CDD" id="cd00090">
    <property type="entry name" value="HTH_ARSR"/>
    <property type="match status" value="1"/>
</dbReference>
<reference evidence="6 7" key="1">
    <citation type="submission" date="2017-07" db="EMBL/GenBank/DDBJ databases">
        <title>Draft Genome Sequences of Select Purple Nonsulfur Bacteria.</title>
        <authorList>
            <person name="Lasarre B."/>
            <person name="Mckinlay J.B."/>
        </authorList>
    </citation>
    <scope>NUCLEOTIDE SEQUENCE [LARGE SCALE GENOMIC DNA]</scope>
    <source>
        <strain evidence="6 7">DSM 11290</strain>
    </source>
</reference>
<feature type="region of interest" description="Disordered" evidence="4">
    <location>
        <begin position="1"/>
        <end position="22"/>
    </location>
</feature>
<dbReference type="PRINTS" id="PR00778">
    <property type="entry name" value="HTHARSR"/>
</dbReference>
<dbReference type="GO" id="GO:0003700">
    <property type="term" value="F:DNA-binding transcription factor activity"/>
    <property type="evidence" value="ECO:0007669"/>
    <property type="project" value="InterPro"/>
</dbReference>
<keyword evidence="2" id="KW-0238">DNA-binding</keyword>
<evidence type="ECO:0000259" key="5">
    <source>
        <dbReference type="PROSITE" id="PS50987"/>
    </source>
</evidence>
<dbReference type="AlphaFoldDB" id="A0A327JIA5"/>
<evidence type="ECO:0000256" key="4">
    <source>
        <dbReference type="SAM" id="MobiDB-lite"/>
    </source>
</evidence>
<name>A0A327JIA5_9HYPH</name>
<dbReference type="GO" id="GO:0003677">
    <property type="term" value="F:DNA binding"/>
    <property type="evidence" value="ECO:0007669"/>
    <property type="project" value="UniProtKB-KW"/>
</dbReference>
<dbReference type="Proteomes" id="UP000249299">
    <property type="component" value="Unassembled WGS sequence"/>
</dbReference>
<accession>A0A327JIA5</accession>
<evidence type="ECO:0000313" key="7">
    <source>
        <dbReference type="Proteomes" id="UP000249299"/>
    </source>
</evidence>
<dbReference type="InterPro" id="IPR001845">
    <property type="entry name" value="HTH_ArsR_DNA-bd_dom"/>
</dbReference>
<dbReference type="InterPro" id="IPR051011">
    <property type="entry name" value="Metal_resp_trans_reg"/>
</dbReference>
<sequence length="157" mass="17364">MTQATVNATDPRTKVARRDAAREAVGRRQAAARARRAVATSLETSTLIGSSSAACQFLKLFSNETRLQILALLAEGEKAVHEMESLLGIRQPALSQQLAYLRAERIVTTRREGKSIYYTLTSGQARSVLDVVYKMFCQDGCRETNCAMQRVRHDADA</sequence>
<evidence type="ECO:0000256" key="1">
    <source>
        <dbReference type="ARBA" id="ARBA00023015"/>
    </source>
</evidence>
<protein>
    <recommendedName>
        <fullName evidence="5">HTH arsR-type domain-containing protein</fullName>
    </recommendedName>
</protein>
<dbReference type="SMART" id="SM00418">
    <property type="entry name" value="HTH_ARSR"/>
    <property type="match status" value="1"/>
</dbReference>
<evidence type="ECO:0000256" key="3">
    <source>
        <dbReference type="ARBA" id="ARBA00023163"/>
    </source>
</evidence>
<dbReference type="OrthoDB" id="194599at2"/>
<dbReference type="RefSeq" id="WP_111435808.1">
    <property type="nucleotide sequence ID" value="NZ_JACIGG010000002.1"/>
</dbReference>
<dbReference type="EMBL" id="NPEV01000047">
    <property type="protein sequence ID" value="RAI25446.1"/>
    <property type="molecule type" value="Genomic_DNA"/>
</dbReference>
<feature type="domain" description="HTH arsR-type" evidence="5">
    <location>
        <begin position="42"/>
        <end position="140"/>
    </location>
</feature>
<dbReference type="InterPro" id="IPR011991">
    <property type="entry name" value="ArsR-like_HTH"/>
</dbReference>
<keyword evidence="1" id="KW-0805">Transcription regulation</keyword>
<evidence type="ECO:0000313" key="6">
    <source>
        <dbReference type="EMBL" id="RAI25446.1"/>
    </source>
</evidence>
<dbReference type="InterPro" id="IPR036390">
    <property type="entry name" value="WH_DNA-bd_sf"/>
</dbReference>
<dbReference type="Pfam" id="PF01022">
    <property type="entry name" value="HTH_5"/>
    <property type="match status" value="1"/>
</dbReference>
<gene>
    <name evidence="6" type="ORF">CH339_18130</name>
</gene>
<organism evidence="6 7">
    <name type="scientific">Rhodobium orientis</name>
    <dbReference type="NCBI Taxonomy" id="34017"/>
    <lineage>
        <taxon>Bacteria</taxon>
        <taxon>Pseudomonadati</taxon>
        <taxon>Pseudomonadota</taxon>
        <taxon>Alphaproteobacteria</taxon>
        <taxon>Hyphomicrobiales</taxon>
        <taxon>Rhodobiaceae</taxon>
        <taxon>Rhodobium</taxon>
    </lineage>
</organism>
<proteinExistence type="predicted"/>
<dbReference type="InterPro" id="IPR036388">
    <property type="entry name" value="WH-like_DNA-bd_sf"/>
</dbReference>
<keyword evidence="3" id="KW-0804">Transcription</keyword>
<dbReference type="PROSITE" id="PS50987">
    <property type="entry name" value="HTH_ARSR_2"/>
    <property type="match status" value="1"/>
</dbReference>
<keyword evidence="7" id="KW-1185">Reference proteome</keyword>
<dbReference type="Gene3D" id="1.10.10.10">
    <property type="entry name" value="Winged helix-like DNA-binding domain superfamily/Winged helix DNA-binding domain"/>
    <property type="match status" value="1"/>
</dbReference>
<feature type="compositionally biased region" description="Basic and acidic residues" evidence="4">
    <location>
        <begin position="11"/>
        <end position="22"/>
    </location>
</feature>
<evidence type="ECO:0000256" key="2">
    <source>
        <dbReference type="ARBA" id="ARBA00023125"/>
    </source>
</evidence>